<dbReference type="Proteomes" id="UP001255416">
    <property type="component" value="Unassembled WGS sequence"/>
</dbReference>
<organism evidence="1 2">
    <name type="scientific">Sedimentitalea todarodis</name>
    <dbReference type="NCBI Taxonomy" id="1631240"/>
    <lineage>
        <taxon>Bacteria</taxon>
        <taxon>Pseudomonadati</taxon>
        <taxon>Pseudomonadota</taxon>
        <taxon>Alphaproteobacteria</taxon>
        <taxon>Rhodobacterales</taxon>
        <taxon>Paracoccaceae</taxon>
        <taxon>Sedimentitalea</taxon>
    </lineage>
</organism>
<dbReference type="RefSeq" id="WP_316775430.1">
    <property type="nucleotide sequence ID" value="NZ_JASMWN010000005.1"/>
</dbReference>
<sequence length="66" mass="6925">MDSFVFNIPRNNDDLAKVPDIAGESQPMPINPLAPGAAGFEDPLLGFEDPLLGATAPMGFEDPLLG</sequence>
<name>A0ABU3VD16_9RHOB</name>
<evidence type="ECO:0000313" key="1">
    <source>
        <dbReference type="EMBL" id="MDU9004066.1"/>
    </source>
</evidence>
<proteinExistence type="predicted"/>
<comment type="caution">
    <text evidence="1">The sequence shown here is derived from an EMBL/GenBank/DDBJ whole genome shotgun (WGS) entry which is preliminary data.</text>
</comment>
<keyword evidence="2" id="KW-1185">Reference proteome</keyword>
<reference evidence="2" key="1">
    <citation type="submission" date="2023-05" db="EMBL/GenBank/DDBJ databases">
        <title>Sedimentitalea sp. nov. JM2-8.</title>
        <authorList>
            <person name="Huang J."/>
        </authorList>
    </citation>
    <scope>NUCLEOTIDE SEQUENCE [LARGE SCALE GENOMIC DNA]</scope>
    <source>
        <strain evidence="2">KHS03</strain>
    </source>
</reference>
<dbReference type="EMBL" id="JASMWN010000005">
    <property type="protein sequence ID" value="MDU9004066.1"/>
    <property type="molecule type" value="Genomic_DNA"/>
</dbReference>
<gene>
    <name evidence="1" type="ORF">QO231_09400</name>
</gene>
<evidence type="ECO:0000313" key="2">
    <source>
        <dbReference type="Proteomes" id="UP001255416"/>
    </source>
</evidence>
<accession>A0ABU3VD16</accession>
<protein>
    <submittedName>
        <fullName evidence="1">Uncharacterized protein</fullName>
    </submittedName>
</protein>